<feature type="transmembrane region" description="Helical" evidence="10">
    <location>
        <begin position="124"/>
        <end position="145"/>
    </location>
</feature>
<reference evidence="13 14" key="1">
    <citation type="submission" date="2020-08" db="EMBL/GenBank/DDBJ databases">
        <title>Genomic Encyclopedia of Type Strains, Phase III (KMG-III): the genomes of soil and plant-associated and newly described type strains.</title>
        <authorList>
            <person name="Whitman W."/>
        </authorList>
    </citation>
    <scope>NUCLEOTIDE SEQUENCE [LARGE SCALE GENOMIC DNA]</scope>
    <source>
        <strain evidence="13 14">CECT 8654</strain>
    </source>
</reference>
<dbReference type="InterPro" id="IPR002550">
    <property type="entry name" value="CNNM"/>
</dbReference>
<evidence type="ECO:0000256" key="5">
    <source>
        <dbReference type="ARBA" id="ARBA00023122"/>
    </source>
</evidence>
<evidence type="ECO:0000256" key="9">
    <source>
        <dbReference type="SAM" id="MobiDB-lite"/>
    </source>
</evidence>
<keyword evidence="3" id="KW-0677">Repeat</keyword>
<protein>
    <submittedName>
        <fullName evidence="13">CBS domain containing-hemolysin-like protein</fullName>
    </submittedName>
</protein>
<evidence type="ECO:0000256" key="4">
    <source>
        <dbReference type="ARBA" id="ARBA00022989"/>
    </source>
</evidence>
<dbReference type="PROSITE" id="PS51371">
    <property type="entry name" value="CBS"/>
    <property type="match status" value="1"/>
</dbReference>
<feature type="compositionally biased region" description="Pro residues" evidence="9">
    <location>
        <begin position="361"/>
        <end position="373"/>
    </location>
</feature>
<feature type="transmembrane region" description="Helical" evidence="10">
    <location>
        <begin position="90"/>
        <end position="112"/>
    </location>
</feature>
<dbReference type="Gene3D" id="3.10.580.10">
    <property type="entry name" value="CBS-domain"/>
    <property type="match status" value="1"/>
</dbReference>
<feature type="domain" description="CBS" evidence="11">
    <location>
        <begin position="269"/>
        <end position="327"/>
    </location>
</feature>
<dbReference type="CDD" id="cd04590">
    <property type="entry name" value="CBS_pair_CorC_HlyC_assoc"/>
    <property type="match status" value="1"/>
</dbReference>
<feature type="region of interest" description="Disordered" evidence="9">
    <location>
        <begin position="349"/>
        <end position="373"/>
    </location>
</feature>
<keyword evidence="2 8" id="KW-0812">Transmembrane</keyword>
<dbReference type="InterPro" id="IPR044751">
    <property type="entry name" value="Ion_transp-like_CBS"/>
</dbReference>
<evidence type="ECO:0000259" key="12">
    <source>
        <dbReference type="PROSITE" id="PS51846"/>
    </source>
</evidence>
<feature type="transmembrane region" description="Helical" evidence="10">
    <location>
        <begin position="58"/>
        <end position="78"/>
    </location>
</feature>
<accession>A0A7W4W6P5</accession>
<feature type="domain" description="CNNM transmembrane" evidence="12">
    <location>
        <begin position="1"/>
        <end position="184"/>
    </location>
</feature>
<dbReference type="PANTHER" id="PTHR22777:SF4">
    <property type="entry name" value="UPF0053 PROTEIN SLL1254"/>
    <property type="match status" value="1"/>
</dbReference>
<dbReference type="RefSeq" id="WP_183411239.1">
    <property type="nucleotide sequence ID" value="NZ_JACHWY010000003.1"/>
</dbReference>
<name>A0A7W4W6P5_9GAMM</name>
<evidence type="ECO:0000313" key="14">
    <source>
        <dbReference type="Proteomes" id="UP000537130"/>
    </source>
</evidence>
<dbReference type="AlphaFoldDB" id="A0A7W4W6P5"/>
<keyword evidence="5 7" id="KW-0129">CBS domain</keyword>
<evidence type="ECO:0000256" key="8">
    <source>
        <dbReference type="PROSITE-ProRule" id="PRU01193"/>
    </source>
</evidence>
<dbReference type="InterPro" id="IPR046342">
    <property type="entry name" value="CBS_dom_sf"/>
</dbReference>
<gene>
    <name evidence="13" type="ORF">FHR99_002730</name>
</gene>
<dbReference type="Proteomes" id="UP000537130">
    <property type="component" value="Unassembled WGS sequence"/>
</dbReference>
<keyword evidence="14" id="KW-1185">Reference proteome</keyword>
<dbReference type="GO" id="GO:0005886">
    <property type="term" value="C:plasma membrane"/>
    <property type="evidence" value="ECO:0007669"/>
    <property type="project" value="TreeGrafter"/>
</dbReference>
<dbReference type="EMBL" id="JACHWY010000003">
    <property type="protein sequence ID" value="MBB3048456.1"/>
    <property type="molecule type" value="Genomic_DNA"/>
</dbReference>
<evidence type="ECO:0000256" key="2">
    <source>
        <dbReference type="ARBA" id="ARBA00022692"/>
    </source>
</evidence>
<evidence type="ECO:0000256" key="7">
    <source>
        <dbReference type="PROSITE-ProRule" id="PRU00703"/>
    </source>
</evidence>
<dbReference type="Pfam" id="PF01595">
    <property type="entry name" value="CNNM"/>
    <property type="match status" value="1"/>
</dbReference>
<organism evidence="13 14">
    <name type="scientific">Litorivivens lipolytica</name>
    <dbReference type="NCBI Taxonomy" id="1524264"/>
    <lineage>
        <taxon>Bacteria</taxon>
        <taxon>Pseudomonadati</taxon>
        <taxon>Pseudomonadota</taxon>
        <taxon>Gammaproteobacteria</taxon>
        <taxon>Litorivivens</taxon>
    </lineage>
</organism>
<keyword evidence="6 8" id="KW-0472">Membrane</keyword>
<comment type="caution">
    <text evidence="13">The sequence shown here is derived from an EMBL/GenBank/DDBJ whole genome shotgun (WGS) entry which is preliminary data.</text>
</comment>
<evidence type="ECO:0000259" key="11">
    <source>
        <dbReference type="PROSITE" id="PS51371"/>
    </source>
</evidence>
<sequence>MFTLLIAYFVLAIGFSFLCSLWEAVLLSITPAYAQIKFQEGAGIGRQLKSFKDNIDRPLAAILTLNTVAHTAGAIGVGQQATLLWAETNPMITGVVIPVALTLAILILSEIIPKTLGANYWKELAPFTVYSLKVIITVLLPLVWLSQQLTAILRKDKSRSVFSRRDFLMLAEIGEKEGVIEKNESAFIANLLRFKNIRAKDVMTPRTVVKAAPMSLSLQEFHEREGNIVFSRIPIHEEGSKDKVVGYILKDEFLVELVDNHGEKLLRDLKREIITIHESCPLPDIFSRFLENQEHIALVVDEYGGTAGIVTMEDVIETLIGMEIVDEMDSVDDMQKLARERWMRRARQMGLNVDPEAAAEPPNPAPPASAQPD</sequence>
<dbReference type="SUPFAM" id="SSF54631">
    <property type="entry name" value="CBS-domain pair"/>
    <property type="match status" value="1"/>
</dbReference>
<dbReference type="PANTHER" id="PTHR22777">
    <property type="entry name" value="HEMOLYSIN-RELATED"/>
    <property type="match status" value="1"/>
</dbReference>
<dbReference type="InterPro" id="IPR000644">
    <property type="entry name" value="CBS_dom"/>
</dbReference>
<dbReference type="Pfam" id="PF00571">
    <property type="entry name" value="CBS"/>
    <property type="match status" value="1"/>
</dbReference>
<dbReference type="PROSITE" id="PS51846">
    <property type="entry name" value="CNNM"/>
    <property type="match status" value="1"/>
</dbReference>
<comment type="subcellular location">
    <subcellularLocation>
        <location evidence="1">Membrane</location>
        <topology evidence="1">Multi-pass membrane protein</topology>
    </subcellularLocation>
</comment>
<evidence type="ECO:0000256" key="3">
    <source>
        <dbReference type="ARBA" id="ARBA00022737"/>
    </source>
</evidence>
<keyword evidence="4 8" id="KW-1133">Transmembrane helix</keyword>
<evidence type="ECO:0000256" key="1">
    <source>
        <dbReference type="ARBA" id="ARBA00004141"/>
    </source>
</evidence>
<proteinExistence type="predicted"/>
<evidence type="ECO:0000313" key="13">
    <source>
        <dbReference type="EMBL" id="MBB3048456.1"/>
    </source>
</evidence>
<evidence type="ECO:0000256" key="6">
    <source>
        <dbReference type="ARBA" id="ARBA00023136"/>
    </source>
</evidence>
<evidence type="ECO:0000256" key="10">
    <source>
        <dbReference type="SAM" id="Phobius"/>
    </source>
</evidence>